<dbReference type="Proteomes" id="UP000581087">
    <property type="component" value="Unassembled WGS sequence"/>
</dbReference>
<feature type="transmembrane region" description="Helical" evidence="1">
    <location>
        <begin position="21"/>
        <end position="43"/>
    </location>
</feature>
<gene>
    <name evidence="2" type="ORF">BJ972_003069</name>
    <name evidence="3" type="ORF">ESP50_12005</name>
</gene>
<dbReference type="RefSeq" id="WP_129175473.1">
    <property type="nucleotide sequence ID" value="NZ_JACCBI010000001.1"/>
</dbReference>
<dbReference type="EMBL" id="JACCBI010000001">
    <property type="protein sequence ID" value="NYD68550.1"/>
    <property type="molecule type" value="Genomic_DNA"/>
</dbReference>
<dbReference type="AlphaFoldDB" id="A0A4Q2M1X9"/>
<proteinExistence type="predicted"/>
<evidence type="ECO:0000256" key="1">
    <source>
        <dbReference type="SAM" id="Phobius"/>
    </source>
</evidence>
<evidence type="ECO:0000313" key="2">
    <source>
        <dbReference type="EMBL" id="NYD68550.1"/>
    </source>
</evidence>
<dbReference type="EMBL" id="SDPM01000006">
    <property type="protein sequence ID" value="RXZ85935.1"/>
    <property type="molecule type" value="Genomic_DNA"/>
</dbReference>
<dbReference type="NCBIfam" id="NF041390">
    <property type="entry name" value="TadE_Rv3655c"/>
    <property type="match status" value="1"/>
</dbReference>
<name>A0A4Q2M1X9_9MICO</name>
<evidence type="ECO:0000313" key="3">
    <source>
        <dbReference type="EMBL" id="RXZ85935.1"/>
    </source>
</evidence>
<reference evidence="2 5" key="2">
    <citation type="submission" date="2020-07" db="EMBL/GenBank/DDBJ databases">
        <title>Sequencing the genomes of 1000 actinobacteria strains.</title>
        <authorList>
            <person name="Klenk H.-P."/>
        </authorList>
    </citation>
    <scope>NUCLEOTIDE SEQUENCE [LARGE SCALE GENOMIC DNA]</scope>
    <source>
        <strain evidence="2 5">DSM 23870</strain>
    </source>
</reference>
<keyword evidence="4" id="KW-1185">Reference proteome</keyword>
<dbReference type="Proteomes" id="UP000292686">
    <property type="component" value="Unassembled WGS sequence"/>
</dbReference>
<keyword evidence="1" id="KW-0472">Membrane</keyword>
<reference evidence="3 4" key="1">
    <citation type="submission" date="2019-01" db="EMBL/GenBank/DDBJ databases">
        <title>Agromyces.</title>
        <authorList>
            <person name="Li J."/>
        </authorList>
    </citation>
    <scope>NUCLEOTIDE SEQUENCE [LARGE SCALE GENOMIC DNA]</scope>
    <source>
        <strain evidence="3 4">DSM 23870</strain>
    </source>
</reference>
<protein>
    <recommendedName>
        <fullName evidence="6">Pilus assembly protein</fullName>
    </recommendedName>
</protein>
<sequence>MRSRWVDLARRLRSDRGSATAELVVALPAVALVLALCLGAVMVGAQQVRLTDAAGDAARALGRGDDAGYATSIARTTAGEVSLSAWDDGDFVCARVESGSGVALLPIALSAASCALSHGR</sequence>
<evidence type="ECO:0000313" key="4">
    <source>
        <dbReference type="Proteomes" id="UP000292686"/>
    </source>
</evidence>
<accession>A0A4Q2M1X9</accession>
<dbReference type="OrthoDB" id="5121468at2"/>
<keyword evidence="1" id="KW-0812">Transmembrane</keyword>
<comment type="caution">
    <text evidence="3">The sequence shown here is derived from an EMBL/GenBank/DDBJ whole genome shotgun (WGS) entry which is preliminary data.</text>
</comment>
<evidence type="ECO:0008006" key="6">
    <source>
        <dbReference type="Google" id="ProtNLM"/>
    </source>
</evidence>
<keyword evidence="1" id="KW-1133">Transmembrane helix</keyword>
<dbReference type="InterPro" id="IPR049790">
    <property type="entry name" value="Rv3655c/TadE"/>
</dbReference>
<evidence type="ECO:0000313" key="5">
    <source>
        <dbReference type="Proteomes" id="UP000581087"/>
    </source>
</evidence>
<organism evidence="3 4">
    <name type="scientific">Agromyces atrinae</name>
    <dbReference type="NCBI Taxonomy" id="592376"/>
    <lineage>
        <taxon>Bacteria</taxon>
        <taxon>Bacillati</taxon>
        <taxon>Actinomycetota</taxon>
        <taxon>Actinomycetes</taxon>
        <taxon>Micrococcales</taxon>
        <taxon>Microbacteriaceae</taxon>
        <taxon>Agromyces</taxon>
    </lineage>
</organism>